<dbReference type="KEGG" id="dfi:AXF13_01485"/>
<dbReference type="InterPro" id="IPR026289">
    <property type="entry name" value="SBP_TakP-like"/>
</dbReference>
<dbReference type="InterPro" id="IPR038404">
    <property type="entry name" value="TRAP_DctP_sf"/>
</dbReference>
<dbReference type="RefSeq" id="WP_009303533.1">
    <property type="nucleotide sequence ID" value="NZ_CP014229.1"/>
</dbReference>
<dbReference type="InterPro" id="IPR018389">
    <property type="entry name" value="DctP_fam"/>
</dbReference>
<dbReference type="CDD" id="cd13604">
    <property type="entry name" value="PBP2_TRAP_ketoacid_lactate_like"/>
    <property type="match status" value="1"/>
</dbReference>
<dbReference type="EMBL" id="CP014229">
    <property type="protein sequence ID" value="AMD88895.1"/>
    <property type="molecule type" value="Genomic_DNA"/>
</dbReference>
<evidence type="ECO:0000256" key="2">
    <source>
        <dbReference type="PIRSR" id="PIRSR039026-1"/>
    </source>
</evidence>
<dbReference type="GO" id="GO:0046872">
    <property type="term" value="F:metal ion binding"/>
    <property type="evidence" value="ECO:0007669"/>
    <property type="project" value="UniProtKB-KW"/>
</dbReference>
<dbReference type="PIRSF" id="PIRSF039026">
    <property type="entry name" value="SiaP"/>
    <property type="match status" value="1"/>
</dbReference>
<reference evidence="6" key="1">
    <citation type="submission" date="2016-02" db="EMBL/GenBank/DDBJ databases">
        <authorList>
            <person name="Holder M.E."/>
            <person name="Ajami N.J."/>
            <person name="Petrosino J.F."/>
        </authorList>
    </citation>
    <scope>NUCLEOTIDE SEQUENCE [LARGE SCALE GENOMIC DNA]</scope>
    <source>
        <strain evidence="6">CCUG 45958</strain>
    </source>
</reference>
<evidence type="ECO:0008006" key="7">
    <source>
        <dbReference type="Google" id="ProtNLM"/>
    </source>
</evidence>
<dbReference type="Proteomes" id="UP000069241">
    <property type="component" value="Chromosome"/>
</dbReference>
<feature type="binding site" evidence="3">
    <location>
        <position position="217"/>
    </location>
    <ligand>
        <name>Na(+)</name>
        <dbReference type="ChEBI" id="CHEBI:29101"/>
    </ligand>
</feature>
<dbReference type="PANTHER" id="PTHR33376">
    <property type="match status" value="1"/>
</dbReference>
<dbReference type="PANTHER" id="PTHR33376:SF5">
    <property type="entry name" value="EXTRACYTOPLASMIC SOLUTE RECEPTOR PROTEIN"/>
    <property type="match status" value="1"/>
</dbReference>
<evidence type="ECO:0000256" key="1">
    <source>
        <dbReference type="ARBA" id="ARBA00022729"/>
    </source>
</evidence>
<feature type="signal peptide" evidence="4">
    <location>
        <begin position="1"/>
        <end position="24"/>
    </location>
</feature>
<feature type="chain" id="PRO_5007141273" description="C4-dicarboxylate ABC transporter substrate-binding protein" evidence="4">
    <location>
        <begin position="25"/>
        <end position="371"/>
    </location>
</feature>
<name>A0A109W3L1_9BACT</name>
<feature type="binding site" evidence="3">
    <location>
        <position position="242"/>
    </location>
    <ligand>
        <name>substrate</name>
    </ligand>
</feature>
<protein>
    <recommendedName>
        <fullName evidence="7">C4-dicarboxylate ABC transporter substrate-binding protein</fullName>
    </recommendedName>
</protein>
<gene>
    <name evidence="5" type="ORF">AXF13_01485</name>
</gene>
<feature type="binding site" evidence="2">
    <location>
        <position position="178"/>
    </location>
    <ligand>
        <name>substrate</name>
    </ligand>
</feature>
<dbReference type="AlphaFoldDB" id="A0A109W3L1"/>
<dbReference type="STRING" id="44742.AXF13_01485"/>
<accession>A0A109W3L1</accession>
<organism evidence="5 6">
    <name type="scientific">Desulfovibrio fairfieldensis</name>
    <dbReference type="NCBI Taxonomy" id="44742"/>
    <lineage>
        <taxon>Bacteria</taxon>
        <taxon>Pseudomonadati</taxon>
        <taxon>Thermodesulfobacteriota</taxon>
        <taxon>Desulfovibrionia</taxon>
        <taxon>Desulfovibrionales</taxon>
        <taxon>Desulfovibrionaceae</taxon>
        <taxon>Desulfovibrio</taxon>
    </lineage>
</organism>
<dbReference type="PROSITE" id="PS51257">
    <property type="entry name" value="PROKAR_LIPOPROTEIN"/>
    <property type="match status" value="1"/>
</dbReference>
<proteinExistence type="predicted"/>
<keyword evidence="1 4" id="KW-0732">Signal</keyword>
<dbReference type="Gene3D" id="3.40.190.170">
    <property type="entry name" value="Bacterial extracellular solute-binding protein, family 7"/>
    <property type="match status" value="1"/>
</dbReference>
<evidence type="ECO:0000313" key="6">
    <source>
        <dbReference type="Proteomes" id="UP000069241"/>
    </source>
</evidence>
<evidence type="ECO:0000313" key="5">
    <source>
        <dbReference type="EMBL" id="AMD88895.1"/>
    </source>
</evidence>
<feature type="binding site" evidence="3">
    <location>
        <position position="216"/>
    </location>
    <ligand>
        <name>substrate</name>
    </ligand>
</feature>
<evidence type="ECO:0000256" key="4">
    <source>
        <dbReference type="SAM" id="SignalP"/>
    </source>
</evidence>
<keyword evidence="3" id="KW-0479">Metal-binding</keyword>
<evidence type="ECO:0000256" key="3">
    <source>
        <dbReference type="PIRSR" id="PIRSR039026-2"/>
    </source>
</evidence>
<dbReference type="GO" id="GO:0031317">
    <property type="term" value="C:tripartite ATP-independent periplasmic transporter complex"/>
    <property type="evidence" value="ECO:0007669"/>
    <property type="project" value="InterPro"/>
</dbReference>
<dbReference type="GO" id="GO:0055085">
    <property type="term" value="P:transmembrane transport"/>
    <property type="evidence" value="ECO:0007669"/>
    <property type="project" value="InterPro"/>
</dbReference>
<dbReference type="Gene3D" id="3.40.190.10">
    <property type="entry name" value="Periplasmic binding protein-like II"/>
    <property type="match status" value="1"/>
</dbReference>
<feature type="binding site" evidence="2">
    <location>
        <position position="157"/>
    </location>
    <ligand>
        <name>substrate</name>
    </ligand>
</feature>
<sequence length="371" mass="41410">MKKLYLVLLAMALVVSCGFSTASAKTYELKIQTSLATSSMYFKTLERLKKNIEELSQGQIKVELYADGAIVKNFEIFDAVSEGLVNGGMCWTHWASGKHPAGTLFSAPIGGLGYGLDQMAQLSWMFEGDGIKLLNEYYQDILKLDMMSWPVLPMGPECFGWFHEKYTSHTQINKLTFRAPPGVPAEAFKEMGMPVVSMAGGDIIPAAQRGAIDAAEWIAPGEDIVMGFPEIWKHYYLQGLHQAISIGDVYINKTWFEALPKHLQMVVNVAMKACVTDQLLNGIKVNSEALEKMVRENGVVIEETPADYYPAFMKAARTVIAKYTKDPFFKKVHDSQIAWAKLTVPFQVRSNGLYYMMGKTAMDEGIITDYK</sequence>
<keyword evidence="6" id="KW-1185">Reference proteome</keyword>
<dbReference type="Pfam" id="PF03480">
    <property type="entry name" value="DctP"/>
    <property type="match status" value="1"/>
</dbReference>